<reference evidence="2 3" key="1">
    <citation type="journal article" date="2023" name="Plants (Basel)">
        <title>Bridging the Gap: Combining Genomics and Transcriptomics Approaches to Understand Stylosanthes scabra, an Orphan Legume from the Brazilian Caatinga.</title>
        <authorList>
            <person name="Ferreira-Neto J.R.C."/>
            <person name="da Silva M.D."/>
            <person name="Binneck E."/>
            <person name="de Melo N.F."/>
            <person name="da Silva R.H."/>
            <person name="de Melo A.L.T.M."/>
            <person name="Pandolfi V."/>
            <person name="Bustamante F.O."/>
            <person name="Brasileiro-Vidal A.C."/>
            <person name="Benko-Iseppon A.M."/>
        </authorList>
    </citation>
    <scope>NUCLEOTIDE SEQUENCE [LARGE SCALE GENOMIC DNA]</scope>
    <source>
        <tissue evidence="2">Leaves</tissue>
    </source>
</reference>
<proteinExistence type="predicted"/>
<comment type="caution">
    <text evidence="2">The sequence shown here is derived from an EMBL/GenBank/DDBJ whole genome shotgun (WGS) entry which is preliminary data.</text>
</comment>
<gene>
    <name evidence="2" type="ORF">PIB30_053466</name>
</gene>
<sequence>MTQEKKINWSYLIVYRMLKYSQVSYFESRACHALDDDLRVSALQSIPRESGDNREVEHYHPEEYQLDETRRDEDDVANDGGDAEARLSMGTSTWRMSHFSQRLLLLLRFTLTSPSSYSKVLRI</sequence>
<dbReference type="Proteomes" id="UP001341840">
    <property type="component" value="Unassembled WGS sequence"/>
</dbReference>
<keyword evidence="3" id="KW-1185">Reference proteome</keyword>
<organism evidence="2 3">
    <name type="scientific">Stylosanthes scabra</name>
    <dbReference type="NCBI Taxonomy" id="79078"/>
    <lineage>
        <taxon>Eukaryota</taxon>
        <taxon>Viridiplantae</taxon>
        <taxon>Streptophyta</taxon>
        <taxon>Embryophyta</taxon>
        <taxon>Tracheophyta</taxon>
        <taxon>Spermatophyta</taxon>
        <taxon>Magnoliopsida</taxon>
        <taxon>eudicotyledons</taxon>
        <taxon>Gunneridae</taxon>
        <taxon>Pentapetalae</taxon>
        <taxon>rosids</taxon>
        <taxon>fabids</taxon>
        <taxon>Fabales</taxon>
        <taxon>Fabaceae</taxon>
        <taxon>Papilionoideae</taxon>
        <taxon>50 kb inversion clade</taxon>
        <taxon>dalbergioids sensu lato</taxon>
        <taxon>Dalbergieae</taxon>
        <taxon>Pterocarpus clade</taxon>
        <taxon>Stylosanthes</taxon>
    </lineage>
</organism>
<evidence type="ECO:0000313" key="3">
    <source>
        <dbReference type="Proteomes" id="UP001341840"/>
    </source>
</evidence>
<feature type="compositionally biased region" description="Basic and acidic residues" evidence="1">
    <location>
        <begin position="49"/>
        <end position="73"/>
    </location>
</feature>
<protein>
    <submittedName>
        <fullName evidence="2">Uncharacterized protein</fullName>
    </submittedName>
</protein>
<evidence type="ECO:0000313" key="2">
    <source>
        <dbReference type="EMBL" id="MED6172817.1"/>
    </source>
</evidence>
<name>A0ABU6VHE8_9FABA</name>
<evidence type="ECO:0000256" key="1">
    <source>
        <dbReference type="SAM" id="MobiDB-lite"/>
    </source>
</evidence>
<accession>A0ABU6VHE8</accession>
<dbReference type="EMBL" id="JASCZI010151432">
    <property type="protein sequence ID" value="MED6172817.1"/>
    <property type="molecule type" value="Genomic_DNA"/>
</dbReference>
<feature type="region of interest" description="Disordered" evidence="1">
    <location>
        <begin position="45"/>
        <end position="82"/>
    </location>
</feature>